<proteinExistence type="predicted"/>
<keyword evidence="2" id="KW-1185">Reference proteome</keyword>
<evidence type="ECO:0000313" key="1">
    <source>
        <dbReference type="EMBL" id="KAJ9104810.1"/>
    </source>
</evidence>
<protein>
    <submittedName>
        <fullName evidence="1">Uncharacterized protein</fullName>
    </submittedName>
</protein>
<evidence type="ECO:0000313" key="2">
    <source>
        <dbReference type="Proteomes" id="UP001241377"/>
    </source>
</evidence>
<reference evidence="1" key="1">
    <citation type="submission" date="2023-04" db="EMBL/GenBank/DDBJ databases">
        <title>Draft Genome sequencing of Naganishia species isolated from polar environments using Oxford Nanopore Technology.</title>
        <authorList>
            <person name="Leo P."/>
            <person name="Venkateswaran K."/>
        </authorList>
    </citation>
    <scope>NUCLEOTIDE SEQUENCE</scope>
    <source>
        <strain evidence="1">MNA-CCFEE 5261</strain>
    </source>
</reference>
<organism evidence="1 2">
    <name type="scientific">Naganishia cerealis</name>
    <dbReference type="NCBI Taxonomy" id="610337"/>
    <lineage>
        <taxon>Eukaryota</taxon>
        <taxon>Fungi</taxon>
        <taxon>Dikarya</taxon>
        <taxon>Basidiomycota</taxon>
        <taxon>Agaricomycotina</taxon>
        <taxon>Tremellomycetes</taxon>
        <taxon>Filobasidiales</taxon>
        <taxon>Filobasidiaceae</taxon>
        <taxon>Naganishia</taxon>
    </lineage>
</organism>
<dbReference type="EMBL" id="JASBWR010000039">
    <property type="protein sequence ID" value="KAJ9104810.1"/>
    <property type="molecule type" value="Genomic_DNA"/>
</dbReference>
<dbReference type="Proteomes" id="UP001241377">
    <property type="component" value="Unassembled WGS sequence"/>
</dbReference>
<name>A0ACC2W0G4_9TREE</name>
<accession>A0ACC2W0G4</accession>
<comment type="caution">
    <text evidence="1">The sequence shown here is derived from an EMBL/GenBank/DDBJ whole genome shotgun (WGS) entry which is preliminary data.</text>
</comment>
<gene>
    <name evidence="1" type="ORF">QFC19_003951</name>
</gene>
<sequence>MMEAYRLVTKKVSRLNASSAYTPLIYGLSTDSSSDEDEEQDDEEIEDEALAQSEGEDEDEPIPLESVLENPIYSLAEQEEQEEQEIASEADETKDKEEEEADSNQGPMGCMLCPNKLLKNEKMAEVHLNSKPHKRSAARFAKKIEDPAFDRSQVIDPRDISIQIEEEIRASKNSNATPQEKQATNKSRPVPSKSADSAQATEVSEVKPKRQRAWKEARKEAKRRRVEAKETGQPPRKQLEREEKLQERAKPNKSGDNPREISAVPKKGSKKVTKQEGRKSKVSEASKPRS</sequence>